<dbReference type="EMBL" id="BARS01037379">
    <property type="protein sequence ID" value="GAG25612.1"/>
    <property type="molecule type" value="Genomic_DNA"/>
</dbReference>
<organism evidence="1">
    <name type="scientific">marine sediment metagenome</name>
    <dbReference type="NCBI Taxonomy" id="412755"/>
    <lineage>
        <taxon>unclassified sequences</taxon>
        <taxon>metagenomes</taxon>
        <taxon>ecological metagenomes</taxon>
    </lineage>
</organism>
<evidence type="ECO:0000313" key="1">
    <source>
        <dbReference type="EMBL" id="GAG25612.1"/>
    </source>
</evidence>
<protein>
    <submittedName>
        <fullName evidence="1">Uncharacterized protein</fullName>
    </submittedName>
</protein>
<comment type="caution">
    <text evidence="1">The sequence shown here is derived from an EMBL/GenBank/DDBJ whole genome shotgun (WGS) entry which is preliminary data.</text>
</comment>
<gene>
    <name evidence="1" type="ORF">S01H1_57326</name>
</gene>
<reference evidence="1" key="1">
    <citation type="journal article" date="2014" name="Front. Microbiol.">
        <title>High frequency of phylogenetically diverse reductive dehalogenase-homologous genes in deep subseafloor sedimentary metagenomes.</title>
        <authorList>
            <person name="Kawai M."/>
            <person name="Futagami T."/>
            <person name="Toyoda A."/>
            <person name="Takaki Y."/>
            <person name="Nishi S."/>
            <person name="Hori S."/>
            <person name="Arai W."/>
            <person name="Tsubouchi T."/>
            <person name="Morono Y."/>
            <person name="Uchiyama I."/>
            <person name="Ito T."/>
            <person name="Fujiyama A."/>
            <person name="Inagaki F."/>
            <person name="Takami H."/>
        </authorList>
    </citation>
    <scope>NUCLEOTIDE SEQUENCE</scope>
    <source>
        <strain evidence="1">Expedition CK06-06</strain>
    </source>
</reference>
<accession>X0WQX9</accession>
<proteinExistence type="predicted"/>
<name>X0WQX9_9ZZZZ</name>
<dbReference type="AlphaFoldDB" id="X0WQX9"/>
<sequence length="80" mass="8799">MLLTDEEIKGVFGGACYSTVCSDCTHGCRFVAKAQLKKDIAYMFGECDNAEHDGANSGIEILRYECVQCRQALLDEAKDV</sequence>